<dbReference type="InterPro" id="IPR036291">
    <property type="entry name" value="NAD(P)-bd_dom_sf"/>
</dbReference>
<dbReference type="PANTHER" id="PTHR44196">
    <property type="entry name" value="DEHYDROGENASE/REDUCTASE SDR FAMILY MEMBER 7B"/>
    <property type="match status" value="1"/>
</dbReference>
<accession>A0A917JZJ7</accession>
<evidence type="ECO:0000313" key="5">
    <source>
        <dbReference type="Proteomes" id="UP000613743"/>
    </source>
</evidence>
<dbReference type="Pfam" id="PF00106">
    <property type="entry name" value="adh_short"/>
    <property type="match status" value="1"/>
</dbReference>
<evidence type="ECO:0000313" key="4">
    <source>
        <dbReference type="EMBL" id="GGI91340.1"/>
    </source>
</evidence>
<dbReference type="InterPro" id="IPR002347">
    <property type="entry name" value="SDR_fam"/>
</dbReference>
<dbReference type="Gene3D" id="3.40.50.720">
    <property type="entry name" value="NAD(P)-binding Rossmann-like Domain"/>
    <property type="match status" value="1"/>
</dbReference>
<comment type="caution">
    <text evidence="4">The sequence shown here is derived from an EMBL/GenBank/DDBJ whole genome shotgun (WGS) entry which is preliminary data.</text>
</comment>
<proteinExistence type="inferred from homology"/>
<reference evidence="4" key="2">
    <citation type="submission" date="2020-09" db="EMBL/GenBank/DDBJ databases">
        <authorList>
            <person name="Sun Q."/>
            <person name="Ohkuma M."/>
        </authorList>
    </citation>
    <scope>NUCLEOTIDE SEQUENCE</scope>
    <source>
        <strain evidence="4">JCM 30804</strain>
    </source>
</reference>
<dbReference type="PRINTS" id="PR00081">
    <property type="entry name" value="GDHRDH"/>
</dbReference>
<dbReference type="SUPFAM" id="SSF51735">
    <property type="entry name" value="NAD(P)-binding Rossmann-fold domains"/>
    <property type="match status" value="1"/>
</dbReference>
<dbReference type="EMBL" id="BMPZ01000012">
    <property type="protein sequence ID" value="GGI91340.1"/>
    <property type="molecule type" value="Genomic_DNA"/>
</dbReference>
<evidence type="ECO:0000256" key="3">
    <source>
        <dbReference type="RuleBase" id="RU000363"/>
    </source>
</evidence>
<dbReference type="CDD" id="cd05233">
    <property type="entry name" value="SDR_c"/>
    <property type="match status" value="1"/>
</dbReference>
<keyword evidence="2" id="KW-0560">Oxidoreductase</keyword>
<organism evidence="4 5">
    <name type="scientific">Shewanella gelidii</name>
    <dbReference type="NCBI Taxonomy" id="1642821"/>
    <lineage>
        <taxon>Bacteria</taxon>
        <taxon>Pseudomonadati</taxon>
        <taxon>Pseudomonadota</taxon>
        <taxon>Gammaproteobacteria</taxon>
        <taxon>Alteromonadales</taxon>
        <taxon>Shewanellaceae</taxon>
        <taxon>Shewanella</taxon>
    </lineage>
</organism>
<protein>
    <submittedName>
        <fullName evidence="4">Short chain dehydrogenase</fullName>
    </submittedName>
</protein>
<gene>
    <name evidence="4" type="ORF">GCM10009332_30820</name>
</gene>
<dbReference type="Proteomes" id="UP000613743">
    <property type="component" value="Unassembled WGS sequence"/>
</dbReference>
<name>A0A917JZJ7_9GAMM</name>
<evidence type="ECO:0000256" key="2">
    <source>
        <dbReference type="ARBA" id="ARBA00023002"/>
    </source>
</evidence>
<dbReference type="GO" id="GO:0016020">
    <property type="term" value="C:membrane"/>
    <property type="evidence" value="ECO:0007669"/>
    <property type="project" value="TreeGrafter"/>
</dbReference>
<reference evidence="4" key="1">
    <citation type="journal article" date="2014" name="Int. J. Syst. Evol. Microbiol.">
        <title>Complete genome sequence of Corynebacterium casei LMG S-19264T (=DSM 44701T), isolated from a smear-ripened cheese.</title>
        <authorList>
            <consortium name="US DOE Joint Genome Institute (JGI-PGF)"/>
            <person name="Walter F."/>
            <person name="Albersmeier A."/>
            <person name="Kalinowski J."/>
            <person name="Ruckert C."/>
        </authorList>
    </citation>
    <scope>NUCLEOTIDE SEQUENCE</scope>
    <source>
        <strain evidence="4">JCM 30804</strain>
    </source>
</reference>
<dbReference type="AlphaFoldDB" id="A0A917JZJ7"/>
<dbReference type="PANTHER" id="PTHR44196:SF1">
    <property type="entry name" value="DEHYDROGENASE_REDUCTASE SDR FAMILY MEMBER 7B"/>
    <property type="match status" value="1"/>
</dbReference>
<dbReference type="GO" id="GO:0016491">
    <property type="term" value="F:oxidoreductase activity"/>
    <property type="evidence" value="ECO:0007669"/>
    <property type="project" value="UniProtKB-KW"/>
</dbReference>
<sequence>MTNSQPDKQKRVLITGGASGLGRALALRWAKAGSQVCIVDKNDERGAEALAEVNACGGEGLYLHCDITNEAQINDVKEVLLAKWGGVDIVINNAGVATAGELESETIEQWQWILNINVLGMVRMTQAFTPVFKLQGHGYFINIASQAALTPVPMMASYNASKAAVVSFSETMFYELADYNISVSVLCPSFFKTHLGESLRSSNEGMRSVMNKLFERASIDAEGIADITYQAVGQKQFMIQTHKEAIKAFWLKRFMPQAWYLNLILKKTFKLRQQGG</sequence>
<dbReference type="RefSeq" id="WP_188922600.1">
    <property type="nucleotide sequence ID" value="NZ_BMPZ01000012.1"/>
</dbReference>
<keyword evidence="5" id="KW-1185">Reference proteome</keyword>
<comment type="similarity">
    <text evidence="1 3">Belongs to the short-chain dehydrogenases/reductases (SDR) family.</text>
</comment>
<dbReference type="NCBIfam" id="NF004196">
    <property type="entry name" value="PRK05650.1"/>
    <property type="match status" value="1"/>
</dbReference>
<evidence type="ECO:0000256" key="1">
    <source>
        <dbReference type="ARBA" id="ARBA00006484"/>
    </source>
</evidence>
<dbReference type="PRINTS" id="PR00080">
    <property type="entry name" value="SDRFAMILY"/>
</dbReference>